<evidence type="ECO:0000259" key="3">
    <source>
        <dbReference type="Pfam" id="PF06722"/>
    </source>
</evidence>
<dbReference type="AlphaFoldDB" id="A0A218Z3X3"/>
<accession>A0A218Z3X3</accession>
<dbReference type="OrthoDB" id="5835829at2759"/>
<sequence>MKPLLLFCSTPGHGHVMPVKAVAKNLVARGYEAMFLTGSELQSNIEEAGITFRPLLGRANWALANIEDLFPKKDRDASSIGSYRLPYAMRWIFASTIPDQHDSIQGVLREILKKNSHQKVIIIQEYTFWGTLPTMLGAQGLKPTAVITLGTTPLPLKGPEIPPFGLGLSYDSSPSGIKRNKEQYKYRDATFLELTQAVEEIFQNFGIKPPNEIVQDLLVLLPDRYLQMCVPSLEYPRPEAPPGFRFVGSLPAGHRDAGNGKPSWWDDVVINASQKKIVAVSQGTATTMWEKLIVPTMAGLSDREDILVIAALGREGASLPDYFPIPENSRVGDFVPFDELLPCADVFVTNGGYGAFQHSVIHAVPLIVAGITADKPEVAARVEWAGLGINMKTETPSPEEIREAVERVLNDGRYKLRAKELVSEIERYNIFDIVEDNIVELAARTN</sequence>
<keyword evidence="1" id="KW-0328">Glycosyltransferase</keyword>
<dbReference type="PANTHER" id="PTHR48043">
    <property type="entry name" value="EG:EG0003.4 PROTEIN-RELATED"/>
    <property type="match status" value="1"/>
</dbReference>
<protein>
    <recommendedName>
        <fullName evidence="3">Erythromycin biosynthesis protein CIII-like C-terminal domain-containing protein</fullName>
    </recommendedName>
</protein>
<reference evidence="4 5" key="1">
    <citation type="submission" date="2017-04" db="EMBL/GenBank/DDBJ databases">
        <title>Draft genome sequence of Marssonina coronaria NL1: causal agent of apple blotch.</title>
        <authorList>
            <person name="Cheng Q."/>
        </authorList>
    </citation>
    <scope>NUCLEOTIDE SEQUENCE [LARGE SCALE GENOMIC DNA]</scope>
    <source>
        <strain evidence="4 5">NL1</strain>
    </source>
</reference>
<evidence type="ECO:0000313" key="4">
    <source>
        <dbReference type="EMBL" id="OWP01936.1"/>
    </source>
</evidence>
<dbReference type="InterPro" id="IPR050271">
    <property type="entry name" value="UDP-glycosyltransferase"/>
</dbReference>
<dbReference type="Proteomes" id="UP000242519">
    <property type="component" value="Unassembled WGS sequence"/>
</dbReference>
<organism evidence="4 5">
    <name type="scientific">Diplocarpon coronariae</name>
    <dbReference type="NCBI Taxonomy" id="2795749"/>
    <lineage>
        <taxon>Eukaryota</taxon>
        <taxon>Fungi</taxon>
        <taxon>Dikarya</taxon>
        <taxon>Ascomycota</taxon>
        <taxon>Pezizomycotina</taxon>
        <taxon>Leotiomycetes</taxon>
        <taxon>Helotiales</taxon>
        <taxon>Drepanopezizaceae</taxon>
        <taxon>Diplocarpon</taxon>
    </lineage>
</organism>
<dbReference type="STRING" id="503106.A0A218Z3X3"/>
<dbReference type="PANTHER" id="PTHR48043:SF145">
    <property type="entry name" value="FI06409P-RELATED"/>
    <property type="match status" value="1"/>
</dbReference>
<dbReference type="GO" id="GO:0016758">
    <property type="term" value="F:hexosyltransferase activity"/>
    <property type="evidence" value="ECO:0007669"/>
    <property type="project" value="UniProtKB-ARBA"/>
</dbReference>
<feature type="domain" description="Erythromycin biosynthesis protein CIII-like C-terminal" evidence="3">
    <location>
        <begin position="317"/>
        <end position="424"/>
    </location>
</feature>
<dbReference type="Gene3D" id="3.40.50.2000">
    <property type="entry name" value="Glycogen Phosphorylase B"/>
    <property type="match status" value="2"/>
</dbReference>
<comment type="caution">
    <text evidence="4">The sequence shown here is derived from an EMBL/GenBank/DDBJ whole genome shotgun (WGS) entry which is preliminary data.</text>
</comment>
<dbReference type="EMBL" id="MZNU01000254">
    <property type="protein sequence ID" value="OWP01936.1"/>
    <property type="molecule type" value="Genomic_DNA"/>
</dbReference>
<dbReference type="CDD" id="cd03784">
    <property type="entry name" value="GT1_Gtf-like"/>
    <property type="match status" value="1"/>
</dbReference>
<gene>
    <name evidence="4" type="ORF">B2J93_5387</name>
</gene>
<evidence type="ECO:0000256" key="2">
    <source>
        <dbReference type="ARBA" id="ARBA00022679"/>
    </source>
</evidence>
<name>A0A218Z3X3_9HELO</name>
<dbReference type="InParanoid" id="A0A218Z3X3"/>
<dbReference type="InterPro" id="IPR002213">
    <property type="entry name" value="UDP_glucos_trans"/>
</dbReference>
<evidence type="ECO:0000313" key="5">
    <source>
        <dbReference type="Proteomes" id="UP000242519"/>
    </source>
</evidence>
<dbReference type="Pfam" id="PF06722">
    <property type="entry name" value="EryCIII-like_C"/>
    <property type="match status" value="1"/>
</dbReference>
<keyword evidence="2" id="KW-0808">Transferase</keyword>
<keyword evidence="5" id="KW-1185">Reference proteome</keyword>
<dbReference type="GO" id="GO:0008194">
    <property type="term" value="F:UDP-glycosyltransferase activity"/>
    <property type="evidence" value="ECO:0007669"/>
    <property type="project" value="InterPro"/>
</dbReference>
<dbReference type="FunFam" id="3.40.50.2000:FF:000072">
    <property type="entry name" value="Glycosyl transferase"/>
    <property type="match status" value="1"/>
</dbReference>
<evidence type="ECO:0000256" key="1">
    <source>
        <dbReference type="ARBA" id="ARBA00022676"/>
    </source>
</evidence>
<proteinExistence type="predicted"/>
<dbReference type="InterPro" id="IPR010610">
    <property type="entry name" value="EryCIII-like_C"/>
</dbReference>
<dbReference type="SUPFAM" id="SSF53756">
    <property type="entry name" value="UDP-Glycosyltransferase/glycogen phosphorylase"/>
    <property type="match status" value="1"/>
</dbReference>